<dbReference type="STRING" id="1077348.A0A2G8RRC8"/>
<comment type="caution">
    <text evidence="6">The sequence shown here is derived from an EMBL/GenBank/DDBJ whole genome shotgun (WGS) entry which is preliminary data.</text>
</comment>
<dbReference type="AlphaFoldDB" id="A0A2G8RRC8"/>
<dbReference type="PROSITE" id="PS01360">
    <property type="entry name" value="ZF_MYND_1"/>
    <property type="match status" value="1"/>
</dbReference>
<evidence type="ECO:0000313" key="7">
    <source>
        <dbReference type="Proteomes" id="UP000230002"/>
    </source>
</evidence>
<dbReference type="GO" id="GO:0008270">
    <property type="term" value="F:zinc ion binding"/>
    <property type="evidence" value="ECO:0007669"/>
    <property type="project" value="UniProtKB-KW"/>
</dbReference>
<reference evidence="6 7" key="1">
    <citation type="journal article" date="2015" name="Sci. Rep.">
        <title>Chromosome-level genome map provides insights into diverse defense mechanisms in the medicinal fungus Ganoderma sinense.</title>
        <authorList>
            <person name="Zhu Y."/>
            <person name="Xu J."/>
            <person name="Sun C."/>
            <person name="Zhou S."/>
            <person name="Xu H."/>
            <person name="Nelson D.R."/>
            <person name="Qian J."/>
            <person name="Song J."/>
            <person name="Luo H."/>
            <person name="Xiang L."/>
            <person name="Li Y."/>
            <person name="Xu Z."/>
            <person name="Ji A."/>
            <person name="Wang L."/>
            <person name="Lu S."/>
            <person name="Hayward A."/>
            <person name="Sun W."/>
            <person name="Li X."/>
            <person name="Schwartz D.C."/>
            <person name="Wang Y."/>
            <person name="Chen S."/>
        </authorList>
    </citation>
    <scope>NUCLEOTIDE SEQUENCE [LARGE SCALE GENOMIC DNA]</scope>
    <source>
        <strain evidence="6 7">ZZ0214-1</strain>
    </source>
</reference>
<protein>
    <recommendedName>
        <fullName evidence="5">MYND-type domain-containing protein</fullName>
    </recommendedName>
</protein>
<dbReference type="EMBL" id="AYKW01000067">
    <property type="protein sequence ID" value="PIL24064.1"/>
    <property type="molecule type" value="Genomic_DNA"/>
</dbReference>
<gene>
    <name evidence="6" type="ORF">GSI_13815</name>
</gene>
<keyword evidence="3" id="KW-0862">Zinc</keyword>
<dbReference type="Pfam" id="PF01753">
    <property type="entry name" value="zf-MYND"/>
    <property type="match status" value="1"/>
</dbReference>
<keyword evidence="2 4" id="KW-0863">Zinc-finger</keyword>
<dbReference type="OrthoDB" id="9922773at2759"/>
<organism evidence="6 7">
    <name type="scientific">Ganoderma sinense ZZ0214-1</name>
    <dbReference type="NCBI Taxonomy" id="1077348"/>
    <lineage>
        <taxon>Eukaryota</taxon>
        <taxon>Fungi</taxon>
        <taxon>Dikarya</taxon>
        <taxon>Basidiomycota</taxon>
        <taxon>Agaricomycotina</taxon>
        <taxon>Agaricomycetes</taxon>
        <taxon>Polyporales</taxon>
        <taxon>Polyporaceae</taxon>
        <taxon>Ganoderma</taxon>
    </lineage>
</organism>
<dbReference type="Proteomes" id="UP000230002">
    <property type="component" value="Unassembled WGS sequence"/>
</dbReference>
<accession>A0A2G8RRC8</accession>
<evidence type="ECO:0000259" key="5">
    <source>
        <dbReference type="PROSITE" id="PS50865"/>
    </source>
</evidence>
<dbReference type="PROSITE" id="PS50865">
    <property type="entry name" value="ZF_MYND_2"/>
    <property type="match status" value="1"/>
</dbReference>
<dbReference type="Gene3D" id="6.10.140.2220">
    <property type="match status" value="1"/>
</dbReference>
<evidence type="ECO:0000256" key="4">
    <source>
        <dbReference type="PROSITE-ProRule" id="PRU00134"/>
    </source>
</evidence>
<evidence type="ECO:0000256" key="2">
    <source>
        <dbReference type="ARBA" id="ARBA00022771"/>
    </source>
</evidence>
<sequence>MAGRPNPPLKDWERTDKLNVELIGYGWDERRVMVRFHLPKDRDPERIQTALRYVGRDVKHSKNWTCEFCGKPSRETHVQTMFWHHLDPPRVIVYIHYVCDMDKPHVQAGLTEYHNMMDSVNQGHLGPMPDFPPPKPSGLVYPLAGSCACCERDATAADTADMKKCSKCKLTRYCGAECQKKDWPRHKVACGQIYSVNFENWV</sequence>
<proteinExistence type="predicted"/>
<name>A0A2G8RRC8_9APHY</name>
<evidence type="ECO:0000256" key="1">
    <source>
        <dbReference type="ARBA" id="ARBA00022723"/>
    </source>
</evidence>
<keyword evidence="7" id="KW-1185">Reference proteome</keyword>
<feature type="domain" description="MYND-type" evidence="5">
    <location>
        <begin position="147"/>
        <end position="190"/>
    </location>
</feature>
<evidence type="ECO:0000313" key="6">
    <source>
        <dbReference type="EMBL" id="PIL24064.1"/>
    </source>
</evidence>
<evidence type="ECO:0000256" key="3">
    <source>
        <dbReference type="ARBA" id="ARBA00022833"/>
    </source>
</evidence>
<dbReference type="SUPFAM" id="SSF144232">
    <property type="entry name" value="HIT/MYND zinc finger-like"/>
    <property type="match status" value="1"/>
</dbReference>
<dbReference type="InterPro" id="IPR002893">
    <property type="entry name" value="Znf_MYND"/>
</dbReference>
<keyword evidence="1" id="KW-0479">Metal-binding</keyword>